<accession>A0A0C3DHP0</accession>
<dbReference type="PANTHER" id="PTHR38702">
    <property type="entry name" value="CALPONIN-HOMOLOGY (CH) DOMAIN-CONTAINING PROTEIN"/>
    <property type="match status" value="1"/>
</dbReference>
<evidence type="ECO:0000313" key="3">
    <source>
        <dbReference type="Proteomes" id="UP000053989"/>
    </source>
</evidence>
<name>A0A0C3DHP0_9AGAM</name>
<dbReference type="EMBL" id="KN822064">
    <property type="protein sequence ID" value="KIM60210.1"/>
    <property type="molecule type" value="Genomic_DNA"/>
</dbReference>
<feature type="region of interest" description="Disordered" evidence="1">
    <location>
        <begin position="275"/>
        <end position="322"/>
    </location>
</feature>
<dbReference type="AlphaFoldDB" id="A0A0C3DHP0"/>
<evidence type="ECO:0000313" key="2">
    <source>
        <dbReference type="EMBL" id="KIM60210.1"/>
    </source>
</evidence>
<dbReference type="OrthoDB" id="2534759at2759"/>
<organism evidence="2 3">
    <name type="scientific">Scleroderma citrinum Foug A</name>
    <dbReference type="NCBI Taxonomy" id="1036808"/>
    <lineage>
        <taxon>Eukaryota</taxon>
        <taxon>Fungi</taxon>
        <taxon>Dikarya</taxon>
        <taxon>Basidiomycota</taxon>
        <taxon>Agaricomycotina</taxon>
        <taxon>Agaricomycetes</taxon>
        <taxon>Agaricomycetidae</taxon>
        <taxon>Boletales</taxon>
        <taxon>Sclerodermatineae</taxon>
        <taxon>Sclerodermataceae</taxon>
        <taxon>Scleroderma</taxon>
    </lineage>
</organism>
<feature type="compositionally biased region" description="Low complexity" evidence="1">
    <location>
        <begin position="443"/>
        <end position="458"/>
    </location>
</feature>
<protein>
    <submittedName>
        <fullName evidence="2">Uncharacterized protein</fullName>
    </submittedName>
</protein>
<feature type="region of interest" description="Disordered" evidence="1">
    <location>
        <begin position="165"/>
        <end position="192"/>
    </location>
</feature>
<feature type="region of interest" description="Disordered" evidence="1">
    <location>
        <begin position="615"/>
        <end position="655"/>
    </location>
</feature>
<dbReference type="Proteomes" id="UP000053989">
    <property type="component" value="Unassembled WGS sequence"/>
</dbReference>
<proteinExistence type="predicted"/>
<feature type="region of interest" description="Disordered" evidence="1">
    <location>
        <begin position="228"/>
        <end position="255"/>
    </location>
</feature>
<dbReference type="HOGENOM" id="CLU_013928_0_0_1"/>
<gene>
    <name evidence="2" type="ORF">SCLCIDRAFT_1216966</name>
</gene>
<reference evidence="3" key="2">
    <citation type="submission" date="2015-01" db="EMBL/GenBank/DDBJ databases">
        <title>Evolutionary Origins and Diversification of the Mycorrhizal Mutualists.</title>
        <authorList>
            <consortium name="DOE Joint Genome Institute"/>
            <consortium name="Mycorrhizal Genomics Consortium"/>
            <person name="Kohler A."/>
            <person name="Kuo A."/>
            <person name="Nagy L.G."/>
            <person name="Floudas D."/>
            <person name="Copeland A."/>
            <person name="Barry K.W."/>
            <person name="Cichocki N."/>
            <person name="Veneault-Fourrey C."/>
            <person name="LaButti K."/>
            <person name="Lindquist E.A."/>
            <person name="Lipzen A."/>
            <person name="Lundell T."/>
            <person name="Morin E."/>
            <person name="Murat C."/>
            <person name="Riley R."/>
            <person name="Ohm R."/>
            <person name="Sun H."/>
            <person name="Tunlid A."/>
            <person name="Henrissat B."/>
            <person name="Grigoriev I.V."/>
            <person name="Hibbett D.S."/>
            <person name="Martin F."/>
        </authorList>
    </citation>
    <scope>NUCLEOTIDE SEQUENCE [LARGE SCALE GENOMIC DNA]</scope>
    <source>
        <strain evidence="3">Foug A</strain>
    </source>
</reference>
<dbReference type="InParanoid" id="A0A0C3DHP0"/>
<reference evidence="2 3" key="1">
    <citation type="submission" date="2014-04" db="EMBL/GenBank/DDBJ databases">
        <authorList>
            <consortium name="DOE Joint Genome Institute"/>
            <person name="Kuo A."/>
            <person name="Kohler A."/>
            <person name="Nagy L.G."/>
            <person name="Floudas D."/>
            <person name="Copeland A."/>
            <person name="Barry K.W."/>
            <person name="Cichocki N."/>
            <person name="Veneault-Fourrey C."/>
            <person name="LaButti K."/>
            <person name="Lindquist E.A."/>
            <person name="Lipzen A."/>
            <person name="Lundell T."/>
            <person name="Morin E."/>
            <person name="Murat C."/>
            <person name="Sun H."/>
            <person name="Tunlid A."/>
            <person name="Henrissat B."/>
            <person name="Grigoriev I.V."/>
            <person name="Hibbett D.S."/>
            <person name="Martin F."/>
            <person name="Nordberg H.P."/>
            <person name="Cantor M.N."/>
            <person name="Hua S.X."/>
        </authorList>
    </citation>
    <scope>NUCLEOTIDE SEQUENCE [LARGE SCALE GENOMIC DNA]</scope>
    <source>
        <strain evidence="2 3">Foug A</strain>
    </source>
</reference>
<dbReference type="STRING" id="1036808.A0A0C3DHP0"/>
<evidence type="ECO:0000256" key="1">
    <source>
        <dbReference type="SAM" id="MobiDB-lite"/>
    </source>
</evidence>
<feature type="region of interest" description="Disordered" evidence="1">
    <location>
        <begin position="1"/>
        <end position="52"/>
    </location>
</feature>
<keyword evidence="3" id="KW-1185">Reference proteome</keyword>
<sequence>MSSSSSSTPPALTPDVTGSGLETGKAEKKPTRRQIAFYPNMNSSNKPVKPFSRSAAKRQSVMTLGSIEHLQHYFTKAGLSAKTNPSNKPQSQFVPAIGGLLALQTDMTLESVQEFELPPSPVIPESRPLTFPLFAKTYETDPDAFLPGVVEDLVAVTYVWGIQGSTKKPDPSYARLSSTSPTSSPSPSPSVSKCVDVLNVLQTTTRAIRSVRNYVIALPDESAGTLRSQYRNRIATGDPVKRHKSKSPHPDPLSMIRKSALEVLSALRDLEERSRVPLTDEAYDAQSDRGSSQGHNPPSRVASPSGVSDDDTDSQPFDPDMSISFIRVQGRYDSVPVWEDENDQDVFNMSEEEQDNKRERWDDKLVLGGGWLYRQDTRLEDLAKERDIVDRYTRLVDDVLFDGRKDGVRGWERARERIAKRDREGRNKNRRVSAGDVESLRFPSGSSSRPTRRVVSSGMLKSMQEMTLTEEPGEMEVLSEEESVGEEDLPEWAKRASFADDPIGRAHALILAFLPDHLRSALSPPSPKSAFIRTLSSGQLLCVAYNTGVRRSRKPWGFISVDSIHDVIALEQSSEGGDDKARTGWTFRRTDNLRLWASALKLRYLLPLIVPSVPGRPDQMPSPSSPARTASPARNSVSSGPPTPTAPKIRFATNEPPVNFDPRLVARREEEWESMLEATLLRWVTAVVEERRGER</sequence>
<feature type="compositionally biased region" description="Low complexity" evidence="1">
    <location>
        <begin position="621"/>
        <end position="634"/>
    </location>
</feature>
<dbReference type="PANTHER" id="PTHR38702:SF1">
    <property type="entry name" value="CALPONIN-HOMOLOGY (CH) DOMAIN-CONTAINING PROTEIN"/>
    <property type="match status" value="1"/>
</dbReference>
<feature type="region of interest" description="Disordered" evidence="1">
    <location>
        <begin position="422"/>
        <end position="458"/>
    </location>
</feature>